<proteinExistence type="predicted"/>
<name>A0AAW0EYF5_9TRYP</name>
<evidence type="ECO:0000313" key="3">
    <source>
        <dbReference type="Proteomes" id="UP001430356"/>
    </source>
</evidence>
<reference evidence="2 3" key="1">
    <citation type="journal article" date="2021" name="MBio">
        <title>A New Model Trypanosomatid, Novymonas esmeraldas: Genomic Perception of Its 'Candidatus Pandoraea novymonadis' Endosymbiont.</title>
        <authorList>
            <person name="Zakharova A."/>
            <person name="Saura A."/>
            <person name="Butenko A."/>
            <person name="Podesvova L."/>
            <person name="Warmusova S."/>
            <person name="Kostygov A.Y."/>
            <person name="Nenarokova A."/>
            <person name="Lukes J."/>
            <person name="Opperdoes F.R."/>
            <person name="Yurchenko V."/>
        </authorList>
    </citation>
    <scope>NUCLEOTIDE SEQUENCE [LARGE SCALE GENOMIC DNA]</scope>
    <source>
        <strain evidence="2 3">E262AT.01</strain>
    </source>
</reference>
<evidence type="ECO:0000313" key="2">
    <source>
        <dbReference type="EMBL" id="KAK7197838.1"/>
    </source>
</evidence>
<accession>A0AAW0EYF5</accession>
<dbReference type="Proteomes" id="UP001430356">
    <property type="component" value="Unassembled WGS sequence"/>
</dbReference>
<comment type="caution">
    <text evidence="2">The sequence shown here is derived from an EMBL/GenBank/DDBJ whole genome shotgun (WGS) entry which is preliminary data.</text>
</comment>
<dbReference type="EMBL" id="JAECZO010000121">
    <property type="protein sequence ID" value="KAK7197838.1"/>
    <property type="molecule type" value="Genomic_DNA"/>
</dbReference>
<organism evidence="2 3">
    <name type="scientific">Novymonas esmeraldas</name>
    <dbReference type="NCBI Taxonomy" id="1808958"/>
    <lineage>
        <taxon>Eukaryota</taxon>
        <taxon>Discoba</taxon>
        <taxon>Euglenozoa</taxon>
        <taxon>Kinetoplastea</taxon>
        <taxon>Metakinetoplastina</taxon>
        <taxon>Trypanosomatida</taxon>
        <taxon>Trypanosomatidae</taxon>
        <taxon>Novymonas</taxon>
    </lineage>
</organism>
<keyword evidence="3" id="KW-1185">Reference proteome</keyword>
<dbReference type="AlphaFoldDB" id="A0AAW0EYF5"/>
<protein>
    <submittedName>
        <fullName evidence="2">Uncharacterized protein</fullName>
    </submittedName>
</protein>
<evidence type="ECO:0000256" key="1">
    <source>
        <dbReference type="SAM" id="MobiDB-lite"/>
    </source>
</evidence>
<feature type="region of interest" description="Disordered" evidence="1">
    <location>
        <begin position="315"/>
        <end position="335"/>
    </location>
</feature>
<sequence>MLPKGCVVREFSDVFSPAAVRAYRHHGFLVVERFLPAAATRALTAACNAAVRQRGSEIFPGMDEQHRLGATTKLHATMNPLPNPAAAATVAEGEAAASPLASSTNLGFGDVPLPSDLQAELETAERNRTVDSRVQKMHFTLKNQRAVDRAYRRLSAARARYNRYRRVRAHVTAEEEMAGDLSDERIRELQAKYTYEDFQSSFRHYRDSGLLEKEIRRDHHINDAMAFMQGWPRVWCWLWHTSPELRSMAASASGAVGKLVGEAAGHLAGEVVLRVYSDSVGEATWLSNAAPLSFTGAGTNFHHPHALGAQLQLELPTPTSGTEGGGGSPRADGGAAPAATVLIAGSHHVVRRVSLEGAEMDRFQTGGIFDVGAMVRALPEMHHLPVVELPALPPGAVLFFNNYLVMGTQANLHGAARDSSATAATSPVTHATNFTLSLIPDRCAFDGQRNSWASRDSHGPLYSYQRGQLLTDDAVFPVIHRAVDIE</sequence>
<gene>
    <name evidence="2" type="ORF">NESM_000737200</name>
</gene>